<comment type="caution">
    <text evidence="10">The sequence shown here is derived from an EMBL/GenBank/DDBJ whole genome shotgun (WGS) entry which is preliminary data.</text>
</comment>
<dbReference type="SUPFAM" id="SSF82895">
    <property type="entry name" value="TSP-1 type 1 repeat"/>
    <property type="match status" value="1"/>
</dbReference>
<keyword evidence="4 6" id="KW-1015">Disulfide bond</keyword>
<dbReference type="SMART" id="SM00181">
    <property type="entry name" value="EGF"/>
    <property type="match status" value="2"/>
</dbReference>
<feature type="compositionally biased region" description="Basic and acidic residues" evidence="7">
    <location>
        <begin position="271"/>
        <end position="282"/>
    </location>
</feature>
<dbReference type="FunFam" id="2.10.25.10:FF:000472">
    <property type="entry name" value="Uncharacterized protein, isoform A"/>
    <property type="match status" value="1"/>
</dbReference>
<dbReference type="PROSITE" id="PS00022">
    <property type="entry name" value="EGF_1"/>
    <property type="match status" value="2"/>
</dbReference>
<dbReference type="PROSITE" id="PS01187">
    <property type="entry name" value="EGF_CA"/>
    <property type="match status" value="1"/>
</dbReference>
<keyword evidence="8" id="KW-0812">Transmembrane</keyword>
<keyword evidence="1 6" id="KW-0245">EGF-like domain</keyword>
<dbReference type="InterPro" id="IPR000884">
    <property type="entry name" value="TSP1_rpt"/>
</dbReference>
<dbReference type="GO" id="GO:0005509">
    <property type="term" value="F:calcium ion binding"/>
    <property type="evidence" value="ECO:0007669"/>
    <property type="project" value="InterPro"/>
</dbReference>
<feature type="domain" description="EGF-like" evidence="9">
    <location>
        <begin position="175"/>
        <end position="210"/>
    </location>
</feature>
<evidence type="ECO:0000259" key="9">
    <source>
        <dbReference type="PROSITE" id="PS50026"/>
    </source>
</evidence>
<evidence type="ECO:0000313" key="11">
    <source>
        <dbReference type="Proteomes" id="UP000683360"/>
    </source>
</evidence>
<evidence type="ECO:0000256" key="1">
    <source>
        <dbReference type="ARBA" id="ARBA00022536"/>
    </source>
</evidence>
<dbReference type="InterPro" id="IPR000152">
    <property type="entry name" value="EGF-type_Asp/Asn_hydroxyl_site"/>
</dbReference>
<keyword evidence="8" id="KW-1133">Transmembrane helix</keyword>
<keyword evidence="2" id="KW-0732">Signal</keyword>
<keyword evidence="5" id="KW-0325">Glycoprotein</keyword>
<evidence type="ECO:0000256" key="3">
    <source>
        <dbReference type="ARBA" id="ARBA00022737"/>
    </source>
</evidence>
<dbReference type="Gene3D" id="2.20.100.10">
    <property type="entry name" value="Thrombospondin type-1 (TSP1) repeat"/>
    <property type="match status" value="1"/>
</dbReference>
<evidence type="ECO:0000256" key="5">
    <source>
        <dbReference type="ARBA" id="ARBA00023180"/>
    </source>
</evidence>
<dbReference type="CDD" id="cd00054">
    <property type="entry name" value="EGF_CA"/>
    <property type="match status" value="1"/>
</dbReference>
<dbReference type="SMART" id="SM00179">
    <property type="entry name" value="EGF_CA"/>
    <property type="match status" value="2"/>
</dbReference>
<protein>
    <recommendedName>
        <fullName evidence="9">EGF-like domain-containing protein</fullName>
    </recommendedName>
</protein>
<evidence type="ECO:0000256" key="2">
    <source>
        <dbReference type="ARBA" id="ARBA00022729"/>
    </source>
</evidence>
<dbReference type="InterPro" id="IPR001881">
    <property type="entry name" value="EGF-like_Ca-bd_dom"/>
</dbReference>
<evidence type="ECO:0000256" key="7">
    <source>
        <dbReference type="SAM" id="MobiDB-lite"/>
    </source>
</evidence>
<feature type="domain" description="EGF-like" evidence="9">
    <location>
        <begin position="138"/>
        <end position="173"/>
    </location>
</feature>
<feature type="disulfide bond" evidence="6">
    <location>
        <begin position="179"/>
        <end position="189"/>
    </location>
</feature>
<feature type="disulfide bond" evidence="6">
    <location>
        <begin position="163"/>
        <end position="172"/>
    </location>
</feature>
<feature type="disulfide bond" evidence="6">
    <location>
        <begin position="142"/>
        <end position="152"/>
    </location>
</feature>
<dbReference type="Gene3D" id="2.10.25.10">
    <property type="entry name" value="Laminin"/>
    <property type="match status" value="2"/>
</dbReference>
<evidence type="ECO:0000256" key="4">
    <source>
        <dbReference type="ARBA" id="ARBA00023157"/>
    </source>
</evidence>
<feature type="transmembrane region" description="Helical" evidence="8">
    <location>
        <begin position="215"/>
        <end position="238"/>
    </location>
</feature>
<evidence type="ECO:0000313" key="10">
    <source>
        <dbReference type="EMBL" id="CAG2202268.1"/>
    </source>
</evidence>
<dbReference type="Proteomes" id="UP000683360">
    <property type="component" value="Unassembled WGS sequence"/>
</dbReference>
<dbReference type="PROSITE" id="PS00010">
    <property type="entry name" value="ASX_HYDROXYL"/>
    <property type="match status" value="1"/>
</dbReference>
<keyword evidence="3" id="KW-0677">Repeat</keyword>
<keyword evidence="8" id="KW-0472">Membrane</keyword>
<dbReference type="InterPro" id="IPR018097">
    <property type="entry name" value="EGF_Ca-bd_CS"/>
</dbReference>
<reference evidence="10" key="1">
    <citation type="submission" date="2021-03" db="EMBL/GenBank/DDBJ databases">
        <authorList>
            <person name="Bekaert M."/>
        </authorList>
    </citation>
    <scope>NUCLEOTIDE SEQUENCE</scope>
</reference>
<dbReference type="PROSITE" id="PS01186">
    <property type="entry name" value="EGF_2"/>
    <property type="match status" value="1"/>
</dbReference>
<dbReference type="InterPro" id="IPR051022">
    <property type="entry name" value="Notch_Cell-Fate_Det"/>
</dbReference>
<dbReference type="SUPFAM" id="SSF57184">
    <property type="entry name" value="Growth factor receptor domain"/>
    <property type="match status" value="1"/>
</dbReference>
<name>A0A8S3QYS7_MYTED</name>
<dbReference type="EMBL" id="CAJPWZ010000884">
    <property type="protein sequence ID" value="CAG2202268.1"/>
    <property type="molecule type" value="Genomic_DNA"/>
</dbReference>
<dbReference type="OrthoDB" id="6148807at2759"/>
<dbReference type="PROSITE" id="PS50026">
    <property type="entry name" value="EGF_3"/>
    <property type="match status" value="2"/>
</dbReference>
<feature type="disulfide bond" evidence="6">
    <location>
        <begin position="200"/>
        <end position="209"/>
    </location>
</feature>
<dbReference type="InterPro" id="IPR009030">
    <property type="entry name" value="Growth_fac_rcpt_cys_sf"/>
</dbReference>
<evidence type="ECO:0000256" key="6">
    <source>
        <dbReference type="PROSITE-ProRule" id="PRU00076"/>
    </source>
</evidence>
<sequence>MFYLCDVCDPSKYCQVEEWSSWFTCNATCGGGVQERQRMICCNQYIYNSLKGCLNGCNIPLSWWEANATEHKTCGRCQTGGTFDVIQNSCICPSGYGGSCCDLRTTLPTTMKTTTTTTIPTTTKTTTIPSTSKTIKNMITSCTGNPCKQGTCIPMNNQYFCLCSPGYEGHNCDKDIDDCANSPCQYGTCKDMVDDFHCECVVFFKGKMCSKLTSWAIAFLSLASLALLLAFCCGYRCLLERIDDEKKKVEPLRKKSIQYQAERPPPTERAPPTERPPRYDDW</sequence>
<dbReference type="AlphaFoldDB" id="A0A8S3QYS7"/>
<dbReference type="Pfam" id="PF00090">
    <property type="entry name" value="TSP_1"/>
    <property type="match status" value="1"/>
</dbReference>
<organism evidence="10 11">
    <name type="scientific">Mytilus edulis</name>
    <name type="common">Blue mussel</name>
    <dbReference type="NCBI Taxonomy" id="6550"/>
    <lineage>
        <taxon>Eukaryota</taxon>
        <taxon>Metazoa</taxon>
        <taxon>Spiralia</taxon>
        <taxon>Lophotrochozoa</taxon>
        <taxon>Mollusca</taxon>
        <taxon>Bivalvia</taxon>
        <taxon>Autobranchia</taxon>
        <taxon>Pteriomorphia</taxon>
        <taxon>Mytilida</taxon>
        <taxon>Mytiloidea</taxon>
        <taxon>Mytilidae</taxon>
        <taxon>Mytilinae</taxon>
        <taxon>Mytilus</taxon>
    </lineage>
</organism>
<accession>A0A8S3QYS7</accession>
<dbReference type="PANTHER" id="PTHR24049">
    <property type="entry name" value="CRUMBS FAMILY MEMBER"/>
    <property type="match status" value="1"/>
</dbReference>
<feature type="region of interest" description="Disordered" evidence="7">
    <location>
        <begin position="253"/>
        <end position="282"/>
    </location>
</feature>
<gene>
    <name evidence="10" type="ORF">MEDL_16846</name>
</gene>
<dbReference type="InterPro" id="IPR000742">
    <property type="entry name" value="EGF"/>
</dbReference>
<proteinExistence type="predicted"/>
<dbReference type="InterPro" id="IPR036383">
    <property type="entry name" value="TSP1_rpt_sf"/>
</dbReference>
<comment type="caution">
    <text evidence="6">Lacks conserved residue(s) required for the propagation of feature annotation.</text>
</comment>
<keyword evidence="11" id="KW-1185">Reference proteome</keyword>
<evidence type="ECO:0000256" key="8">
    <source>
        <dbReference type="SAM" id="Phobius"/>
    </source>
</evidence>